<dbReference type="InParanoid" id="A9UR67"/>
<dbReference type="KEGG" id="mbr:MONBRDRAFT_31309"/>
<protein>
    <submittedName>
        <fullName evidence="2">Uncharacterized protein</fullName>
    </submittedName>
</protein>
<gene>
    <name evidence="2" type="ORF">MONBRDRAFT_31309</name>
</gene>
<proteinExistence type="predicted"/>
<dbReference type="AlphaFoldDB" id="A9UR67"/>
<dbReference type="GeneID" id="5888214"/>
<evidence type="ECO:0000313" key="3">
    <source>
        <dbReference type="Proteomes" id="UP000001357"/>
    </source>
</evidence>
<keyword evidence="3" id="KW-1185">Reference proteome</keyword>
<keyword evidence="1" id="KW-1133">Transmembrane helix</keyword>
<keyword evidence="1" id="KW-0472">Membrane</keyword>
<accession>A9UR67</accession>
<organism evidence="2 3">
    <name type="scientific">Monosiga brevicollis</name>
    <name type="common">Choanoflagellate</name>
    <dbReference type="NCBI Taxonomy" id="81824"/>
    <lineage>
        <taxon>Eukaryota</taxon>
        <taxon>Choanoflagellata</taxon>
        <taxon>Craspedida</taxon>
        <taxon>Salpingoecidae</taxon>
        <taxon>Monosiga</taxon>
    </lineage>
</organism>
<name>A9UR67_MONBE</name>
<reference evidence="2 3" key="1">
    <citation type="journal article" date="2008" name="Nature">
        <title>The genome of the choanoflagellate Monosiga brevicollis and the origin of metazoans.</title>
        <authorList>
            <consortium name="JGI Sequencing"/>
            <person name="King N."/>
            <person name="Westbrook M.J."/>
            <person name="Young S.L."/>
            <person name="Kuo A."/>
            <person name="Abedin M."/>
            <person name="Chapman J."/>
            <person name="Fairclough S."/>
            <person name="Hellsten U."/>
            <person name="Isogai Y."/>
            <person name="Letunic I."/>
            <person name="Marr M."/>
            <person name="Pincus D."/>
            <person name="Putnam N."/>
            <person name="Rokas A."/>
            <person name="Wright K.J."/>
            <person name="Zuzow R."/>
            <person name="Dirks W."/>
            <person name="Good M."/>
            <person name="Goodstein D."/>
            <person name="Lemons D."/>
            <person name="Li W."/>
            <person name="Lyons J.B."/>
            <person name="Morris A."/>
            <person name="Nichols S."/>
            <person name="Richter D.J."/>
            <person name="Salamov A."/>
            <person name="Bork P."/>
            <person name="Lim W.A."/>
            <person name="Manning G."/>
            <person name="Miller W.T."/>
            <person name="McGinnis W."/>
            <person name="Shapiro H."/>
            <person name="Tjian R."/>
            <person name="Grigoriev I.V."/>
            <person name="Rokhsar D."/>
        </authorList>
    </citation>
    <scope>NUCLEOTIDE SEQUENCE [LARGE SCALE GENOMIC DNA]</scope>
    <source>
        <strain evidence="3">MX1 / ATCC 50154</strain>
    </source>
</reference>
<dbReference type="RefSeq" id="XP_001743154.1">
    <property type="nucleotide sequence ID" value="XM_001743102.1"/>
</dbReference>
<feature type="transmembrane region" description="Helical" evidence="1">
    <location>
        <begin position="217"/>
        <end position="242"/>
    </location>
</feature>
<keyword evidence="1" id="KW-0812">Transmembrane</keyword>
<evidence type="ECO:0000313" key="2">
    <source>
        <dbReference type="EMBL" id="EDQ91868.1"/>
    </source>
</evidence>
<evidence type="ECO:0000256" key="1">
    <source>
        <dbReference type="SAM" id="Phobius"/>
    </source>
</evidence>
<dbReference type="Proteomes" id="UP000001357">
    <property type="component" value="Unassembled WGS sequence"/>
</dbReference>
<sequence length="297" mass="32891">MPSLASRRCMQWENLTNTPRERERGLNFRANPDNTHVNAGFWDDSNHVHFFGARGVGLCRCEEAEGSRGQACGLLVILLVSHCHLARAAGWTGQSHRVMANPDQVLQLYQEALAIGRAWAESGISADLGLLSQNLPDVMLEDLHAEILGVATAMVLNVSEGRKLALFREEIDRFMRENDAYGLMASRSGEPWFAKDIVQLVCELLLFEDPSSIQRELAAVVMELVIVFGYDAMTLLGFVLVLRCKYMLGRGSTRPDESGHLLDFVTTAIRQANAYLISEHAGSADLSQLVQSLSLPY</sequence>
<dbReference type="EMBL" id="CH991544">
    <property type="protein sequence ID" value="EDQ91868.1"/>
    <property type="molecule type" value="Genomic_DNA"/>
</dbReference>